<keyword evidence="4 11" id="KW-0808">Transferase</keyword>
<comment type="cofactor">
    <cofactor evidence="1 7 9">
        <name>pyridoxal 5'-phosphate</name>
        <dbReference type="ChEBI" id="CHEBI:597326"/>
    </cofactor>
</comment>
<feature type="binding site" evidence="6">
    <location>
        <position position="332"/>
    </location>
    <ligand>
        <name>substrate</name>
    </ligand>
</feature>
<dbReference type="Pfam" id="PF00266">
    <property type="entry name" value="Aminotran_5"/>
    <property type="match status" value="1"/>
</dbReference>
<dbReference type="InterPro" id="IPR015421">
    <property type="entry name" value="PyrdxlP-dep_Trfase_major"/>
</dbReference>
<evidence type="ECO:0000259" key="10">
    <source>
        <dbReference type="Pfam" id="PF00266"/>
    </source>
</evidence>
<dbReference type="InterPro" id="IPR015422">
    <property type="entry name" value="PyrdxlP-dep_Trfase_small"/>
</dbReference>
<keyword evidence="3 11" id="KW-0032">Aminotransferase</keyword>
<evidence type="ECO:0000313" key="11">
    <source>
        <dbReference type="EMBL" id="HGB14936.1"/>
    </source>
</evidence>
<reference evidence="11" key="1">
    <citation type="journal article" date="2020" name="mSystems">
        <title>Genome- and Community-Level Interaction Insights into Carbon Utilization and Element Cycling Functions of Hydrothermarchaeota in Hydrothermal Sediment.</title>
        <authorList>
            <person name="Zhou Z."/>
            <person name="Liu Y."/>
            <person name="Xu W."/>
            <person name="Pan J."/>
            <person name="Luo Z.H."/>
            <person name="Li M."/>
        </authorList>
    </citation>
    <scope>NUCLEOTIDE SEQUENCE [LARGE SCALE GENOMIC DNA]</scope>
    <source>
        <strain evidence="11">SpSt-776</strain>
    </source>
</reference>
<evidence type="ECO:0000256" key="7">
    <source>
        <dbReference type="PIRSR" id="PIRSR000524-50"/>
    </source>
</evidence>
<gene>
    <name evidence="11" type="ORF">ENV62_06860</name>
</gene>
<dbReference type="InterPro" id="IPR000192">
    <property type="entry name" value="Aminotrans_V_dom"/>
</dbReference>
<proteinExistence type="inferred from homology"/>
<dbReference type="PIRSF" id="PIRSF000524">
    <property type="entry name" value="SPT"/>
    <property type="match status" value="1"/>
</dbReference>
<accession>A0A7C3WR11</accession>
<dbReference type="SUPFAM" id="SSF53383">
    <property type="entry name" value="PLP-dependent transferases"/>
    <property type="match status" value="1"/>
</dbReference>
<comment type="caution">
    <text evidence="11">The sequence shown here is derived from an EMBL/GenBank/DDBJ whole genome shotgun (WGS) entry which is preliminary data.</text>
</comment>
<dbReference type="AlphaFoldDB" id="A0A7C3WR11"/>
<evidence type="ECO:0000256" key="6">
    <source>
        <dbReference type="PIRSR" id="PIRSR000524-1"/>
    </source>
</evidence>
<dbReference type="PROSITE" id="PS00595">
    <property type="entry name" value="AA_TRANSFER_CLASS_5"/>
    <property type="match status" value="1"/>
</dbReference>
<evidence type="ECO:0000256" key="8">
    <source>
        <dbReference type="RuleBase" id="RU004075"/>
    </source>
</evidence>
<evidence type="ECO:0000256" key="4">
    <source>
        <dbReference type="ARBA" id="ARBA00022679"/>
    </source>
</evidence>
<dbReference type="Gene3D" id="3.90.1150.10">
    <property type="entry name" value="Aspartate Aminotransferase, domain 1"/>
    <property type="match status" value="1"/>
</dbReference>
<dbReference type="InterPro" id="IPR020578">
    <property type="entry name" value="Aminotrans_V_PyrdxlP_BS"/>
</dbReference>
<sequence length="379" mass="41234">MKRYLMTPGPTPVAPETQLAMAQPILHHRSPQFMEILAKVREDLKYLFQTEQEVLMFAATGTGAMEGAVANTLSPGDYALVVDGGKFGERWAELCEVYGIVVDRLRVEWGRAVKPEEVAQRLQANPAIKAVFVQANETSTAVQHPVKELAEITRSLPGTILVVDAISALGGYPLPMDEWGLDVVVAGSQKAMMLPPGLAFVALSPKAWEFVKTSKCPKYYFDFAKQLKSQQKNQTAFTSAVTLTMGLQQVLTWIREQGLEKIFAHNRKLSRAAKAAVQAMGLNLYSKENPSEVLTAVEAPAGVDGQQVVAKLRERGIWIAGGQAQAKGKIFRIAHMGYIDELDLLGTIGALESALNELGYKVELGVGVKAAQEILGKEA</sequence>
<dbReference type="GO" id="GO:0004760">
    <property type="term" value="F:L-serine-pyruvate transaminase activity"/>
    <property type="evidence" value="ECO:0007669"/>
    <property type="project" value="TreeGrafter"/>
</dbReference>
<protein>
    <submittedName>
        <fullName evidence="11">Alanine--glyoxylate aminotransferase family protein</fullName>
    </submittedName>
</protein>
<evidence type="ECO:0000256" key="2">
    <source>
        <dbReference type="ARBA" id="ARBA00009236"/>
    </source>
</evidence>
<feature type="domain" description="Aminotransferase class V" evidence="10">
    <location>
        <begin position="26"/>
        <end position="326"/>
    </location>
</feature>
<dbReference type="FunFam" id="3.40.640.10:FF:000027">
    <property type="entry name" value="Serine--pyruvate aminotransferase, mitochondrial"/>
    <property type="match status" value="1"/>
</dbReference>
<name>A0A7C3WR11_9BACT</name>
<comment type="similarity">
    <text evidence="2 8">Belongs to the class-V pyridoxal-phosphate-dependent aminotransferase family.</text>
</comment>
<dbReference type="Gene3D" id="3.40.640.10">
    <property type="entry name" value="Type I PLP-dependent aspartate aminotransferase-like (Major domain)"/>
    <property type="match status" value="1"/>
</dbReference>
<dbReference type="PANTHER" id="PTHR21152">
    <property type="entry name" value="AMINOTRANSFERASE CLASS V"/>
    <property type="match status" value="1"/>
</dbReference>
<evidence type="ECO:0000256" key="9">
    <source>
        <dbReference type="RuleBase" id="RU004504"/>
    </source>
</evidence>
<organism evidence="11">
    <name type="scientific">Desulfobacca acetoxidans</name>
    <dbReference type="NCBI Taxonomy" id="60893"/>
    <lineage>
        <taxon>Bacteria</taxon>
        <taxon>Pseudomonadati</taxon>
        <taxon>Thermodesulfobacteriota</taxon>
        <taxon>Desulfobaccia</taxon>
        <taxon>Desulfobaccales</taxon>
        <taxon>Desulfobaccaceae</taxon>
        <taxon>Desulfobacca</taxon>
    </lineage>
</organism>
<feature type="modified residue" description="N6-(pyridoxal phosphate)lysine" evidence="7">
    <location>
        <position position="190"/>
    </location>
</feature>
<dbReference type="InterPro" id="IPR024169">
    <property type="entry name" value="SP_NH2Trfase/AEP_transaminase"/>
</dbReference>
<evidence type="ECO:0000256" key="3">
    <source>
        <dbReference type="ARBA" id="ARBA00022576"/>
    </source>
</evidence>
<dbReference type="InterPro" id="IPR015424">
    <property type="entry name" value="PyrdxlP-dep_Trfase"/>
</dbReference>
<dbReference type="EMBL" id="DTHB01000046">
    <property type="protein sequence ID" value="HGB14936.1"/>
    <property type="molecule type" value="Genomic_DNA"/>
</dbReference>
<dbReference type="PANTHER" id="PTHR21152:SF40">
    <property type="entry name" value="ALANINE--GLYOXYLATE AMINOTRANSFERASE"/>
    <property type="match status" value="1"/>
</dbReference>
<keyword evidence="5 7" id="KW-0663">Pyridoxal phosphate</keyword>
<dbReference type="GO" id="GO:0008453">
    <property type="term" value="F:alanine-glyoxylate transaminase activity"/>
    <property type="evidence" value="ECO:0007669"/>
    <property type="project" value="TreeGrafter"/>
</dbReference>
<evidence type="ECO:0000256" key="1">
    <source>
        <dbReference type="ARBA" id="ARBA00001933"/>
    </source>
</evidence>
<dbReference type="GO" id="GO:0019265">
    <property type="term" value="P:glycine biosynthetic process, by transamination of glyoxylate"/>
    <property type="evidence" value="ECO:0007669"/>
    <property type="project" value="TreeGrafter"/>
</dbReference>
<evidence type="ECO:0000256" key="5">
    <source>
        <dbReference type="ARBA" id="ARBA00022898"/>
    </source>
</evidence>